<feature type="region of interest" description="Domain I" evidence="6">
    <location>
        <begin position="1"/>
        <end position="64"/>
    </location>
</feature>
<dbReference type="GO" id="GO:0009378">
    <property type="term" value="F:four-way junction helicase activity"/>
    <property type="evidence" value="ECO:0007669"/>
    <property type="project" value="InterPro"/>
</dbReference>
<dbReference type="Gene3D" id="1.10.150.20">
    <property type="entry name" value="5' to 3' exonuclease, C-terminal subdomain"/>
    <property type="match status" value="1"/>
</dbReference>
<dbReference type="HAMAP" id="MF_00031">
    <property type="entry name" value="DNA_HJ_migration_RuvA"/>
    <property type="match status" value="1"/>
</dbReference>
<evidence type="ECO:0000313" key="8">
    <source>
        <dbReference type="EMBL" id="OGL47215.1"/>
    </source>
</evidence>
<dbReference type="AlphaFoldDB" id="A0A1F7S060"/>
<evidence type="ECO:0000256" key="4">
    <source>
        <dbReference type="ARBA" id="ARBA00023172"/>
    </source>
</evidence>
<evidence type="ECO:0000256" key="6">
    <source>
        <dbReference type="HAMAP-Rule" id="MF_00031"/>
    </source>
</evidence>
<dbReference type="InterPro" id="IPR036267">
    <property type="entry name" value="RuvA_C_sf"/>
</dbReference>
<comment type="similarity">
    <text evidence="6">Belongs to the RuvA family.</text>
</comment>
<keyword evidence="8" id="KW-0067">ATP-binding</keyword>
<dbReference type="SUPFAM" id="SSF46929">
    <property type="entry name" value="DNA helicase RuvA subunit, C-terminal domain"/>
    <property type="match status" value="1"/>
</dbReference>
<keyword evidence="3 6" id="KW-0238">DNA-binding</keyword>
<dbReference type="NCBIfam" id="TIGR00084">
    <property type="entry name" value="ruvA"/>
    <property type="match status" value="1"/>
</dbReference>
<dbReference type="GO" id="GO:0006281">
    <property type="term" value="P:DNA repair"/>
    <property type="evidence" value="ECO:0007669"/>
    <property type="project" value="UniProtKB-UniRule"/>
</dbReference>
<dbReference type="InterPro" id="IPR010994">
    <property type="entry name" value="RuvA_2-like"/>
</dbReference>
<keyword evidence="4 6" id="KW-0233">DNA recombination</keyword>
<feature type="domain" description="Helix-hairpin-helix DNA-binding motif class 1" evidence="7">
    <location>
        <begin position="108"/>
        <end position="127"/>
    </location>
</feature>
<gene>
    <name evidence="6" type="primary">ruvA</name>
    <name evidence="8" type="ORF">A2W05_09080</name>
</gene>
<dbReference type="InterPro" id="IPR011114">
    <property type="entry name" value="RuvA_C"/>
</dbReference>
<dbReference type="GO" id="GO:0006310">
    <property type="term" value="P:DNA recombination"/>
    <property type="evidence" value="ECO:0007669"/>
    <property type="project" value="UniProtKB-UniRule"/>
</dbReference>
<keyword evidence="5 6" id="KW-0234">DNA repair</keyword>
<evidence type="ECO:0000256" key="3">
    <source>
        <dbReference type="ARBA" id="ARBA00023125"/>
    </source>
</evidence>
<dbReference type="InterPro" id="IPR003583">
    <property type="entry name" value="Hlx-hairpin-Hlx_DNA-bd_motif"/>
</dbReference>
<comment type="subcellular location">
    <subcellularLocation>
        <location evidence="6">Cytoplasm</location>
    </subcellularLocation>
</comment>
<dbReference type="Gene3D" id="1.10.8.10">
    <property type="entry name" value="DNA helicase RuvA subunit, C-terminal domain"/>
    <property type="match status" value="1"/>
</dbReference>
<dbReference type="InterPro" id="IPR012340">
    <property type="entry name" value="NA-bd_OB-fold"/>
</dbReference>
<dbReference type="EMBL" id="MGDE01000052">
    <property type="protein sequence ID" value="OGL47215.1"/>
    <property type="molecule type" value="Genomic_DNA"/>
</dbReference>
<keyword evidence="8" id="KW-0547">Nucleotide-binding</keyword>
<dbReference type="Proteomes" id="UP000178797">
    <property type="component" value="Unassembled WGS sequence"/>
</dbReference>
<comment type="domain">
    <text evidence="6">Has three domains with a flexible linker between the domains II and III and assumes an 'L' shape. Domain III is highly mobile and contacts RuvB.</text>
</comment>
<dbReference type="Pfam" id="PF07499">
    <property type="entry name" value="RuvA_C"/>
    <property type="match status" value="1"/>
</dbReference>
<dbReference type="GO" id="GO:0000400">
    <property type="term" value="F:four-way junction DNA binding"/>
    <property type="evidence" value="ECO:0007669"/>
    <property type="project" value="UniProtKB-UniRule"/>
</dbReference>
<evidence type="ECO:0000313" key="9">
    <source>
        <dbReference type="Proteomes" id="UP000178797"/>
    </source>
</evidence>
<evidence type="ECO:0000256" key="5">
    <source>
        <dbReference type="ARBA" id="ARBA00023204"/>
    </source>
</evidence>
<evidence type="ECO:0000256" key="2">
    <source>
        <dbReference type="ARBA" id="ARBA00022763"/>
    </source>
</evidence>
<dbReference type="CDD" id="cd14332">
    <property type="entry name" value="UBA_RuvA_C"/>
    <property type="match status" value="1"/>
</dbReference>
<dbReference type="GO" id="GO:0005737">
    <property type="term" value="C:cytoplasm"/>
    <property type="evidence" value="ECO:0007669"/>
    <property type="project" value="UniProtKB-SubCell"/>
</dbReference>
<keyword evidence="1 6" id="KW-0963">Cytoplasm</keyword>
<keyword evidence="8" id="KW-0347">Helicase</keyword>
<feature type="region of interest" description="Domain III" evidence="6">
    <location>
        <begin position="149"/>
        <end position="204"/>
    </location>
</feature>
<dbReference type="SUPFAM" id="SSF47781">
    <property type="entry name" value="RuvA domain 2-like"/>
    <property type="match status" value="1"/>
</dbReference>
<dbReference type="GO" id="GO:0048476">
    <property type="term" value="C:Holliday junction resolvase complex"/>
    <property type="evidence" value="ECO:0007669"/>
    <property type="project" value="UniProtKB-UniRule"/>
</dbReference>
<evidence type="ECO:0000259" key="7">
    <source>
        <dbReference type="SMART" id="SM00278"/>
    </source>
</evidence>
<dbReference type="GO" id="GO:0009379">
    <property type="term" value="C:Holliday junction helicase complex"/>
    <property type="evidence" value="ECO:0007669"/>
    <property type="project" value="InterPro"/>
</dbReference>
<reference evidence="8 9" key="1">
    <citation type="journal article" date="2016" name="Nat. Commun.">
        <title>Thousands of microbial genomes shed light on interconnected biogeochemical processes in an aquifer system.</title>
        <authorList>
            <person name="Anantharaman K."/>
            <person name="Brown C.T."/>
            <person name="Hug L.A."/>
            <person name="Sharon I."/>
            <person name="Castelle C.J."/>
            <person name="Probst A.J."/>
            <person name="Thomas B.C."/>
            <person name="Singh A."/>
            <person name="Wilkins M.J."/>
            <person name="Karaoz U."/>
            <person name="Brodie E.L."/>
            <person name="Williams K.H."/>
            <person name="Hubbard S.S."/>
            <person name="Banfield J.F."/>
        </authorList>
    </citation>
    <scope>NUCLEOTIDE SEQUENCE [LARGE SCALE GENOMIC DNA]</scope>
</reference>
<evidence type="ECO:0000256" key="1">
    <source>
        <dbReference type="ARBA" id="ARBA00022490"/>
    </source>
</evidence>
<comment type="subunit">
    <text evidence="6">Homotetramer. Forms an RuvA(8)-RuvB(12)-Holliday junction (HJ) complex. HJ DNA is sandwiched between 2 RuvA tetramers; dsDNA enters through RuvA and exits via RuvB. An RuvB hexamer assembles on each DNA strand where it exits the tetramer. Each RuvB hexamer is contacted by two RuvA subunits (via domain III) on 2 adjacent RuvB subunits; this complex drives branch migration. In the full resolvosome a probable DNA-RuvA(4)-RuvB(12)-RuvC(2) complex forms which resolves the HJ.</text>
</comment>
<sequence length="204" mass="22593">MIATLRGILEHKSPNMVVLDVNGVGYQVFIPISTFYTLPKEKEKVYLEIYTHVREDTISLFGFFTPEEKLLFEHLIGVTKIGPKLAINILSGIGSSDLKTAIIASDLATLSNIPGVGRKTAERLVYELREKMQLLPVGKKRIYENAIFSGNQVLDDVISALTNLGYSRIEAEEAAKRAFKSCDTNGKSATVEEVLKESLKVMAK</sequence>
<dbReference type="InterPro" id="IPR000085">
    <property type="entry name" value="RuvA"/>
</dbReference>
<comment type="function">
    <text evidence="6">The RuvA-RuvB-RuvC complex processes Holliday junction (HJ) DNA during genetic recombination and DNA repair, while the RuvA-RuvB complex plays an important role in the rescue of blocked DNA replication forks via replication fork reversal (RFR). RuvA specifically binds to HJ cruciform DNA, conferring on it an open structure. The RuvB hexamer acts as an ATP-dependent pump, pulling dsDNA into and through the RuvAB complex. HJ branch migration allows RuvC to scan DNA until it finds its consensus sequence, where it cleaves and resolves the cruciform DNA.</text>
</comment>
<organism evidence="8 9">
    <name type="scientific">Candidatus Schekmanbacteria bacterium RBG_16_38_10</name>
    <dbReference type="NCBI Taxonomy" id="1817879"/>
    <lineage>
        <taxon>Bacteria</taxon>
        <taxon>Candidatus Schekmaniibacteriota</taxon>
    </lineage>
</organism>
<comment type="caution">
    <text evidence="8">The sequence shown here is derived from an EMBL/GenBank/DDBJ whole genome shotgun (WGS) entry which is preliminary data.</text>
</comment>
<keyword evidence="8" id="KW-0378">Hydrolase</keyword>
<dbReference type="SUPFAM" id="SSF50249">
    <property type="entry name" value="Nucleic acid-binding proteins"/>
    <property type="match status" value="1"/>
</dbReference>
<dbReference type="Gene3D" id="2.40.50.140">
    <property type="entry name" value="Nucleic acid-binding proteins"/>
    <property type="match status" value="1"/>
</dbReference>
<dbReference type="Pfam" id="PF01330">
    <property type="entry name" value="RuvA_N"/>
    <property type="match status" value="1"/>
</dbReference>
<dbReference type="Pfam" id="PF14520">
    <property type="entry name" value="HHH_5"/>
    <property type="match status" value="1"/>
</dbReference>
<comment type="caution">
    <text evidence="6">Lacks conserved residue(s) required for the propagation of feature annotation.</text>
</comment>
<dbReference type="GO" id="GO:0005524">
    <property type="term" value="F:ATP binding"/>
    <property type="evidence" value="ECO:0007669"/>
    <property type="project" value="InterPro"/>
</dbReference>
<accession>A0A1F7S060</accession>
<keyword evidence="2 6" id="KW-0227">DNA damage</keyword>
<name>A0A1F7S060_9BACT</name>
<feature type="domain" description="Helix-hairpin-helix DNA-binding motif class 1" evidence="7">
    <location>
        <begin position="73"/>
        <end position="92"/>
    </location>
</feature>
<dbReference type="SMART" id="SM00278">
    <property type="entry name" value="HhH1"/>
    <property type="match status" value="2"/>
</dbReference>
<protein>
    <recommendedName>
        <fullName evidence="6">Holliday junction branch migration complex subunit RuvA</fullName>
    </recommendedName>
</protein>
<dbReference type="InterPro" id="IPR013849">
    <property type="entry name" value="DNA_helicase_Holl-junc_RuvA_I"/>
</dbReference>
<proteinExistence type="inferred from homology"/>